<dbReference type="EMBL" id="JBHTHR010000987">
    <property type="protein sequence ID" value="MFD0803584.1"/>
    <property type="molecule type" value="Genomic_DNA"/>
</dbReference>
<gene>
    <name evidence="1" type="ORF">ACFQZU_20015</name>
</gene>
<dbReference type="Gene3D" id="3.40.50.12780">
    <property type="entry name" value="N-terminal domain of ligase-like"/>
    <property type="match status" value="1"/>
</dbReference>
<name>A0ABW3BLD8_9ACTN</name>
<dbReference type="SUPFAM" id="SSF56801">
    <property type="entry name" value="Acetyl-CoA synthetase-like"/>
    <property type="match status" value="1"/>
</dbReference>
<feature type="non-terminal residue" evidence="1">
    <location>
        <position position="96"/>
    </location>
</feature>
<keyword evidence="2" id="KW-1185">Reference proteome</keyword>
<sequence>MANRPLQAVLGLAAAELTDLLSDSLQGRGPALLPLDPAAPRPRLEAVLEAMRPASLRTPEGVTPLEHGRGTGEDVALTIATAGSTGAPKGVELPAS</sequence>
<comment type="caution">
    <text evidence="1">The sequence shown here is derived from an EMBL/GenBank/DDBJ whole genome shotgun (WGS) entry which is preliminary data.</text>
</comment>
<dbReference type="Proteomes" id="UP001596956">
    <property type="component" value="Unassembled WGS sequence"/>
</dbReference>
<organism evidence="1 2">
    <name type="scientific">Streptomonospora algeriensis</name>
    <dbReference type="NCBI Taxonomy" id="995084"/>
    <lineage>
        <taxon>Bacteria</taxon>
        <taxon>Bacillati</taxon>
        <taxon>Actinomycetota</taxon>
        <taxon>Actinomycetes</taxon>
        <taxon>Streptosporangiales</taxon>
        <taxon>Nocardiopsidaceae</taxon>
        <taxon>Streptomonospora</taxon>
    </lineage>
</organism>
<evidence type="ECO:0000313" key="2">
    <source>
        <dbReference type="Proteomes" id="UP001596956"/>
    </source>
</evidence>
<accession>A0ABW3BLD8</accession>
<evidence type="ECO:0000313" key="1">
    <source>
        <dbReference type="EMBL" id="MFD0803584.1"/>
    </source>
</evidence>
<protein>
    <submittedName>
        <fullName evidence="1">AMP-dependent synthetase</fullName>
    </submittedName>
</protein>
<proteinExistence type="predicted"/>
<reference evidence="2" key="1">
    <citation type="journal article" date="2019" name="Int. J. Syst. Evol. Microbiol.">
        <title>The Global Catalogue of Microorganisms (GCM) 10K type strain sequencing project: providing services to taxonomists for standard genome sequencing and annotation.</title>
        <authorList>
            <consortium name="The Broad Institute Genomics Platform"/>
            <consortium name="The Broad Institute Genome Sequencing Center for Infectious Disease"/>
            <person name="Wu L."/>
            <person name="Ma J."/>
        </authorList>
    </citation>
    <scope>NUCLEOTIDE SEQUENCE [LARGE SCALE GENOMIC DNA]</scope>
    <source>
        <strain evidence="2">CCUG 63369</strain>
    </source>
</reference>
<dbReference type="InterPro" id="IPR042099">
    <property type="entry name" value="ANL_N_sf"/>
</dbReference>